<dbReference type="OrthoDB" id="3549294at2759"/>
<evidence type="ECO:0000256" key="1">
    <source>
        <dbReference type="SAM" id="MobiDB-lite"/>
    </source>
</evidence>
<accession>A0A2C5X0H6</accession>
<feature type="region of interest" description="Disordered" evidence="1">
    <location>
        <begin position="44"/>
        <end position="67"/>
    </location>
</feature>
<dbReference type="Proteomes" id="UP000222788">
    <property type="component" value="Unassembled WGS sequence"/>
</dbReference>
<evidence type="ECO:0000313" key="3">
    <source>
        <dbReference type="Proteomes" id="UP000222788"/>
    </source>
</evidence>
<dbReference type="AlphaFoldDB" id="A0A2C5X0H6"/>
<gene>
    <name evidence="2" type="ORF">CFIMG_008661RA00001</name>
</gene>
<feature type="compositionally biased region" description="Acidic residues" evidence="1">
    <location>
        <begin position="44"/>
        <end position="54"/>
    </location>
</feature>
<evidence type="ECO:0000313" key="2">
    <source>
        <dbReference type="EMBL" id="PHH51543.1"/>
    </source>
</evidence>
<protein>
    <submittedName>
        <fullName evidence="2">Uncharacterized protein</fullName>
    </submittedName>
</protein>
<dbReference type="STRING" id="1035309.A0A2C5X0H6"/>
<proteinExistence type="predicted"/>
<keyword evidence="3" id="KW-1185">Reference proteome</keyword>
<reference evidence="2 3" key="2">
    <citation type="journal article" date="2013" name="IMA Fungus">
        <title>IMA Genome-F 1: Ceratocystis fimbriata: Draft nuclear genome sequence for the plant pathogen, Ceratocystis fimbriata.</title>
        <authorList>
            <person name="Wilken P.M."/>
            <person name="Steenkamp E.T."/>
            <person name="Wingfield M.J."/>
            <person name="de Beer Z.W."/>
            <person name="Wingfield B.D."/>
        </authorList>
    </citation>
    <scope>NUCLEOTIDE SEQUENCE [LARGE SCALE GENOMIC DNA]</scope>
    <source>
        <strain evidence="2 3">CBS 114723</strain>
    </source>
</reference>
<dbReference type="EMBL" id="APWK03000091">
    <property type="protein sequence ID" value="PHH51543.1"/>
    <property type="molecule type" value="Genomic_DNA"/>
</dbReference>
<sequence>MARDWEAILENATHSIFGWLRLDSYAQGKHDIWKHEWFDMSESDEDDIKDDDATPDASARPLPRVES</sequence>
<name>A0A2C5X0H6_9PEZI</name>
<comment type="caution">
    <text evidence="2">The sequence shown here is derived from an EMBL/GenBank/DDBJ whole genome shotgun (WGS) entry which is preliminary data.</text>
</comment>
<organism evidence="2 3">
    <name type="scientific">Ceratocystis fimbriata CBS 114723</name>
    <dbReference type="NCBI Taxonomy" id="1035309"/>
    <lineage>
        <taxon>Eukaryota</taxon>
        <taxon>Fungi</taxon>
        <taxon>Dikarya</taxon>
        <taxon>Ascomycota</taxon>
        <taxon>Pezizomycotina</taxon>
        <taxon>Sordariomycetes</taxon>
        <taxon>Hypocreomycetidae</taxon>
        <taxon>Microascales</taxon>
        <taxon>Ceratocystidaceae</taxon>
        <taxon>Ceratocystis</taxon>
    </lineage>
</organism>
<reference evidence="2 3" key="1">
    <citation type="journal article" date="2013" name="Fungal Biol.">
        <title>Analysis of microsatellite markers in the genome of the plant pathogen Ceratocystis fimbriata.</title>
        <authorList>
            <person name="Simpson M.C."/>
            <person name="Wilken P.M."/>
            <person name="Coetzee M.P."/>
            <person name="Wingfield M.J."/>
            <person name="Wingfield B.D."/>
        </authorList>
    </citation>
    <scope>NUCLEOTIDE SEQUENCE [LARGE SCALE GENOMIC DNA]</scope>
    <source>
        <strain evidence="2 3">CBS 114723</strain>
    </source>
</reference>